<dbReference type="EMBL" id="QVRA01000048">
    <property type="protein sequence ID" value="RJG51092.1"/>
    <property type="molecule type" value="Genomic_DNA"/>
</dbReference>
<evidence type="ECO:0000313" key="2">
    <source>
        <dbReference type="Proteomes" id="UP000283469"/>
    </source>
</evidence>
<sequence>MPSHASRDENANPHALTTFEIALSDEELLIAAILEFDPDADPCPARNDLQTDQPPMHAISGAAFSLRTWEKLADRHFAPSPTLDAPQPLQRFLAWRARYPNA</sequence>
<organism evidence="1 2">
    <name type="scientific">Sphingobium terrigena</name>
    <dbReference type="NCBI Taxonomy" id="2304063"/>
    <lineage>
        <taxon>Bacteria</taxon>
        <taxon>Pseudomonadati</taxon>
        <taxon>Pseudomonadota</taxon>
        <taxon>Alphaproteobacteria</taxon>
        <taxon>Sphingomonadales</taxon>
        <taxon>Sphingomonadaceae</taxon>
        <taxon>Sphingobium</taxon>
    </lineage>
</organism>
<dbReference type="Proteomes" id="UP000283469">
    <property type="component" value="Unassembled WGS sequence"/>
</dbReference>
<evidence type="ECO:0000313" key="1">
    <source>
        <dbReference type="EMBL" id="RJG51092.1"/>
    </source>
</evidence>
<accession>A0A418YJD9</accession>
<reference evidence="1 2" key="1">
    <citation type="submission" date="2018-08" db="EMBL/GenBank/DDBJ databases">
        <title>Sphingobium sp. EO9.</title>
        <authorList>
            <person name="Park Y."/>
            <person name="Kim K.H."/>
            <person name="Jeon C.O."/>
        </authorList>
    </citation>
    <scope>NUCLEOTIDE SEQUENCE [LARGE SCALE GENOMIC DNA]</scope>
    <source>
        <strain evidence="1 2">EO9</strain>
    </source>
</reference>
<proteinExistence type="predicted"/>
<dbReference type="AlphaFoldDB" id="A0A418YJD9"/>
<keyword evidence="2" id="KW-1185">Reference proteome</keyword>
<gene>
    <name evidence="1" type="ORF">D0Z70_23465</name>
</gene>
<protein>
    <submittedName>
        <fullName evidence="1">Uncharacterized protein</fullName>
    </submittedName>
</protein>
<comment type="caution">
    <text evidence="1">The sequence shown here is derived from an EMBL/GenBank/DDBJ whole genome shotgun (WGS) entry which is preliminary data.</text>
</comment>
<name>A0A418YJD9_9SPHN</name>